<name>A0A1V2TDF0_9NOCA</name>
<sequence length="260" mass="29123">MYHYVAVRFREVAEGLSENILILGEQDSNKVRELTATPLREVLHRIHGGVQDGADQVAAACGIRSQAPPSLVVTSNRDEARVYGDTVWGPTVQRLNAEQRETARNYTLGSEPINAALRGEFAYYDFSRPDIPMLDEMLLMTPTPEWIQVWKTIRAERLFPDIDIAEVRPGYRGRFADFVSTCMEPGALEPLKRQRGRNTDIRIEVPPGIPALYLRELSAMPQESELLLGRGLEFEVLEMGHKAGRWVGAIRILPPSATAA</sequence>
<feature type="domain" description="ADP ribosyltransferase" evidence="1">
    <location>
        <begin position="91"/>
        <end position="240"/>
    </location>
</feature>
<proteinExistence type="predicted"/>
<protein>
    <recommendedName>
        <fullName evidence="1">ADP ribosyltransferase domain-containing protein</fullName>
    </recommendedName>
</protein>
<keyword evidence="3" id="KW-1185">Reference proteome</keyword>
<reference evidence="2 3" key="1">
    <citation type="journal article" date="2016" name="Antonie Van Leeuwenhoek">
        <title>Nocardia donostiensis sp. nov., isolated from human respiratory specimens.</title>
        <authorList>
            <person name="Ercibengoa M."/>
            <person name="Bell M."/>
            <person name="Marimon J.M."/>
            <person name="Humrighouse B."/>
            <person name="Klenk H.P."/>
            <person name="Potter G."/>
            <person name="Perez-Trallero E."/>
        </authorList>
    </citation>
    <scope>NUCLEOTIDE SEQUENCE [LARGE SCALE GENOMIC DNA]</scope>
    <source>
        <strain evidence="2 3">X1655</strain>
    </source>
</reference>
<accession>A0A1V2TDF0</accession>
<dbReference type="Pfam" id="PF03496">
    <property type="entry name" value="ADPrib_exo_Tox"/>
    <property type="match status" value="1"/>
</dbReference>
<dbReference type="InterPro" id="IPR003540">
    <property type="entry name" value="ADP-ribosyltransferase"/>
</dbReference>
<gene>
    <name evidence="2" type="ORF">B0T46_16555</name>
</gene>
<dbReference type="RefSeq" id="WP_077118194.1">
    <property type="nucleotide sequence ID" value="NZ_LOKT01000006.1"/>
</dbReference>
<organism evidence="2 3">
    <name type="scientific">Nocardia donostiensis</name>
    <dbReference type="NCBI Taxonomy" id="1538463"/>
    <lineage>
        <taxon>Bacteria</taxon>
        <taxon>Bacillati</taxon>
        <taxon>Actinomycetota</taxon>
        <taxon>Actinomycetes</taxon>
        <taxon>Mycobacteriales</taxon>
        <taxon>Nocardiaceae</taxon>
        <taxon>Nocardia</taxon>
    </lineage>
</organism>
<comment type="caution">
    <text evidence="2">The sequence shown here is derived from an EMBL/GenBank/DDBJ whole genome shotgun (WGS) entry which is preliminary data.</text>
</comment>
<dbReference type="OrthoDB" id="4549653at2"/>
<evidence type="ECO:0000313" key="2">
    <source>
        <dbReference type="EMBL" id="ONM47524.1"/>
    </source>
</evidence>
<dbReference type="Gene3D" id="3.90.176.10">
    <property type="entry name" value="Toxin ADP-ribosyltransferase, Chain A, domain 1"/>
    <property type="match status" value="1"/>
</dbReference>
<evidence type="ECO:0000313" key="3">
    <source>
        <dbReference type="Proteomes" id="UP000188836"/>
    </source>
</evidence>
<dbReference type="Proteomes" id="UP000188836">
    <property type="component" value="Unassembled WGS sequence"/>
</dbReference>
<dbReference type="SUPFAM" id="SSF56399">
    <property type="entry name" value="ADP-ribosylation"/>
    <property type="match status" value="1"/>
</dbReference>
<dbReference type="PROSITE" id="PS51996">
    <property type="entry name" value="TR_MART"/>
    <property type="match status" value="1"/>
</dbReference>
<dbReference type="AlphaFoldDB" id="A0A1V2TDF0"/>
<dbReference type="EMBL" id="MUMY01000014">
    <property type="protein sequence ID" value="ONM47524.1"/>
    <property type="molecule type" value="Genomic_DNA"/>
</dbReference>
<dbReference type="GO" id="GO:0005576">
    <property type="term" value="C:extracellular region"/>
    <property type="evidence" value="ECO:0007669"/>
    <property type="project" value="InterPro"/>
</dbReference>
<evidence type="ECO:0000259" key="1">
    <source>
        <dbReference type="Pfam" id="PF03496"/>
    </source>
</evidence>